<gene>
    <name evidence="1" type="ORF">D917_08006</name>
</gene>
<organism evidence="1 2">
    <name type="scientific">Trichinella nativa</name>
    <dbReference type="NCBI Taxonomy" id="6335"/>
    <lineage>
        <taxon>Eukaryota</taxon>
        <taxon>Metazoa</taxon>
        <taxon>Ecdysozoa</taxon>
        <taxon>Nematoda</taxon>
        <taxon>Enoplea</taxon>
        <taxon>Dorylaimia</taxon>
        <taxon>Trichinellida</taxon>
        <taxon>Trichinellidae</taxon>
        <taxon>Trichinella</taxon>
    </lineage>
</organism>
<dbReference type="AlphaFoldDB" id="A0A1Y3ERB2"/>
<dbReference type="Proteomes" id="UP000243006">
    <property type="component" value="Unassembled WGS sequence"/>
</dbReference>
<dbReference type="EMBL" id="LVZM01007784">
    <property type="protein sequence ID" value="OUC46079.1"/>
    <property type="molecule type" value="Genomic_DNA"/>
</dbReference>
<reference evidence="1 2" key="1">
    <citation type="submission" date="2015-04" db="EMBL/GenBank/DDBJ databases">
        <title>Draft genome of the roundworm Trichinella nativa.</title>
        <authorList>
            <person name="Mitreva M."/>
        </authorList>
    </citation>
    <scope>NUCLEOTIDE SEQUENCE [LARGE SCALE GENOMIC DNA]</scope>
    <source>
        <strain evidence="1 2">ISS45</strain>
    </source>
</reference>
<sequence length="76" mass="8865">MATKHFDHLGRVLHSPTQSIDFKISFEMQQRQSRLLAVSNHRFSSLKRWSVRGFPTINTQHLLRVTTSYGQRIAVN</sequence>
<accession>A0A1Y3ERB2</accession>
<feature type="non-terminal residue" evidence="1">
    <location>
        <position position="76"/>
    </location>
</feature>
<evidence type="ECO:0000313" key="2">
    <source>
        <dbReference type="Proteomes" id="UP000243006"/>
    </source>
</evidence>
<protein>
    <submittedName>
        <fullName evidence="1">Uncharacterized protein</fullName>
    </submittedName>
</protein>
<evidence type="ECO:0000313" key="1">
    <source>
        <dbReference type="EMBL" id="OUC46079.1"/>
    </source>
</evidence>
<comment type="caution">
    <text evidence="1">The sequence shown here is derived from an EMBL/GenBank/DDBJ whole genome shotgun (WGS) entry which is preliminary data.</text>
</comment>
<proteinExistence type="predicted"/>
<name>A0A1Y3ERB2_9BILA</name>